<sequence length="350" mass="39697">MELEHAPERVNKRLRLLQIIQILRGGHYSVHELARRLYPNTGEGTRSWLAIERAIQRDLGDLEQWEPLFQKMAGRPPRYHIPVSKPSLHPTEALVLHAAARLTYHRAGGENLHHLHALNKLGQLLPERVQVVLRRSYSDVGQKRGSKRESQNLEHVATAWLEGHPLRFEYQKPNGSGLWRTNVVEPYLIEAHPQNLDLYLIGKETSFHGDLRTFKLSRMKNLQVQRDQRYSIPETFDPKAYFVAAWGVVGAQGQPTETIHLRFRADAADRILEGGYAHLSQPVRNPDGTVETTLEAALDGSGLPREALPWIYSFGPRVEVLGPARIREHWLGELREAVAAAQKEAVGESA</sequence>
<dbReference type="Pfam" id="PF13280">
    <property type="entry name" value="WYL"/>
    <property type="match status" value="1"/>
</dbReference>
<keyword evidence="4" id="KW-1185">Reference proteome</keyword>
<dbReference type="InterPro" id="IPR051534">
    <property type="entry name" value="CBASS_pafABC_assoc_protein"/>
</dbReference>
<gene>
    <name evidence="3" type="ORF">Dxin01_02703</name>
</gene>
<proteinExistence type="predicted"/>
<organism evidence="3 4">
    <name type="scientific">Deinococcus xinjiangensis</name>
    <dbReference type="NCBI Taxonomy" id="457454"/>
    <lineage>
        <taxon>Bacteria</taxon>
        <taxon>Thermotogati</taxon>
        <taxon>Deinococcota</taxon>
        <taxon>Deinococci</taxon>
        <taxon>Deinococcales</taxon>
        <taxon>Deinococcaceae</taxon>
        <taxon>Deinococcus</taxon>
    </lineage>
</organism>
<comment type="caution">
    <text evidence="3">The sequence shown here is derived from an EMBL/GenBank/DDBJ whole genome shotgun (WGS) entry which is preliminary data.</text>
</comment>
<evidence type="ECO:0000313" key="3">
    <source>
        <dbReference type="EMBL" id="GAA5502956.1"/>
    </source>
</evidence>
<dbReference type="PROSITE" id="PS52050">
    <property type="entry name" value="WYL"/>
    <property type="match status" value="1"/>
</dbReference>
<dbReference type="RefSeq" id="WP_353542927.1">
    <property type="nucleotide sequence ID" value="NZ_BAABRN010000034.1"/>
</dbReference>
<reference evidence="3 4" key="1">
    <citation type="submission" date="2024-02" db="EMBL/GenBank/DDBJ databases">
        <title>Deinococcus xinjiangensis NBRC 107630.</title>
        <authorList>
            <person name="Ichikawa N."/>
            <person name="Katano-Makiyama Y."/>
            <person name="Hidaka K."/>
        </authorList>
    </citation>
    <scope>NUCLEOTIDE SEQUENCE [LARGE SCALE GENOMIC DNA]</scope>
    <source>
        <strain evidence="3 4">NBRC 107630</strain>
    </source>
</reference>
<dbReference type="PANTHER" id="PTHR34580">
    <property type="match status" value="1"/>
</dbReference>
<dbReference type="Proteomes" id="UP001458946">
    <property type="component" value="Unassembled WGS sequence"/>
</dbReference>
<dbReference type="EMBL" id="BAABRN010000034">
    <property type="protein sequence ID" value="GAA5502956.1"/>
    <property type="molecule type" value="Genomic_DNA"/>
</dbReference>
<dbReference type="PANTHER" id="PTHR34580:SF1">
    <property type="entry name" value="PROTEIN PAFC"/>
    <property type="match status" value="1"/>
</dbReference>
<accession>A0ABP9VEA6</accession>
<name>A0ABP9VEA6_9DEIO</name>
<feature type="domain" description="WYL" evidence="1">
    <location>
        <begin position="152"/>
        <end position="224"/>
    </location>
</feature>
<dbReference type="Pfam" id="PF25583">
    <property type="entry name" value="WCX"/>
    <property type="match status" value="1"/>
</dbReference>
<evidence type="ECO:0000259" key="2">
    <source>
        <dbReference type="Pfam" id="PF25583"/>
    </source>
</evidence>
<protein>
    <recommendedName>
        <fullName evidence="5">WYL domain-containing protein</fullName>
    </recommendedName>
</protein>
<feature type="domain" description="WCX" evidence="2">
    <location>
        <begin position="256"/>
        <end position="337"/>
    </location>
</feature>
<evidence type="ECO:0008006" key="5">
    <source>
        <dbReference type="Google" id="ProtNLM"/>
    </source>
</evidence>
<dbReference type="InterPro" id="IPR026881">
    <property type="entry name" value="WYL_dom"/>
</dbReference>
<evidence type="ECO:0000313" key="4">
    <source>
        <dbReference type="Proteomes" id="UP001458946"/>
    </source>
</evidence>
<evidence type="ECO:0000259" key="1">
    <source>
        <dbReference type="Pfam" id="PF13280"/>
    </source>
</evidence>
<dbReference type="InterPro" id="IPR057727">
    <property type="entry name" value="WCX_dom"/>
</dbReference>